<gene>
    <name evidence="2" type="ORF">TTHERM_001080375</name>
</gene>
<dbReference type="Proteomes" id="UP000009168">
    <property type="component" value="Unassembled WGS sequence"/>
</dbReference>
<dbReference type="GeneID" id="24441630"/>
<keyword evidence="1 2" id="KW-0812">Transmembrane</keyword>
<dbReference type="RefSeq" id="XP_012655444.1">
    <property type="nucleotide sequence ID" value="XM_012799990.1"/>
</dbReference>
<keyword evidence="3" id="KW-1185">Reference proteome</keyword>
<dbReference type="InParanoid" id="W7XGI4"/>
<keyword evidence="1" id="KW-0472">Membrane</keyword>
<evidence type="ECO:0000256" key="1">
    <source>
        <dbReference type="SAM" id="Phobius"/>
    </source>
</evidence>
<dbReference type="EMBL" id="GG662470">
    <property type="protein sequence ID" value="EWS72014.1"/>
    <property type="molecule type" value="Genomic_DNA"/>
</dbReference>
<feature type="transmembrane region" description="Helical" evidence="1">
    <location>
        <begin position="141"/>
        <end position="160"/>
    </location>
</feature>
<sequence length="163" mass="19669">MKVRSFQNLSSLFKNSLLKAITGSMPILISCDIYKSIFQQILRQDTDSEIKDTMKANGRKRRIFKSQKENKQINKQINKQQINKQDKQIHEQINKQQIKQYKQKQIKQIKQINKQTQTRAKKKQIQQIDRYISQNRHIHKILLIIICYLFSQILFILKIFNYF</sequence>
<proteinExistence type="predicted"/>
<dbReference type="PROSITE" id="PS51257">
    <property type="entry name" value="PROKAR_LIPOPROTEIN"/>
    <property type="match status" value="1"/>
</dbReference>
<evidence type="ECO:0000313" key="3">
    <source>
        <dbReference type="Proteomes" id="UP000009168"/>
    </source>
</evidence>
<protein>
    <submittedName>
        <fullName evidence="2">Transmembrane protein, putative</fullName>
    </submittedName>
</protein>
<dbReference type="KEGG" id="tet:TTHERM_001080375"/>
<organism evidence="2 3">
    <name type="scientific">Tetrahymena thermophila (strain SB210)</name>
    <dbReference type="NCBI Taxonomy" id="312017"/>
    <lineage>
        <taxon>Eukaryota</taxon>
        <taxon>Sar</taxon>
        <taxon>Alveolata</taxon>
        <taxon>Ciliophora</taxon>
        <taxon>Intramacronucleata</taxon>
        <taxon>Oligohymenophorea</taxon>
        <taxon>Hymenostomatida</taxon>
        <taxon>Tetrahymenina</taxon>
        <taxon>Tetrahymenidae</taxon>
        <taxon>Tetrahymena</taxon>
    </lineage>
</organism>
<name>W7XGI4_TETTS</name>
<dbReference type="AlphaFoldDB" id="W7XGI4"/>
<reference evidence="3" key="1">
    <citation type="journal article" date="2006" name="PLoS Biol.">
        <title>Macronuclear genome sequence of the ciliate Tetrahymena thermophila, a model eukaryote.</title>
        <authorList>
            <person name="Eisen J.A."/>
            <person name="Coyne R.S."/>
            <person name="Wu M."/>
            <person name="Wu D."/>
            <person name="Thiagarajan M."/>
            <person name="Wortman J.R."/>
            <person name="Badger J.H."/>
            <person name="Ren Q."/>
            <person name="Amedeo P."/>
            <person name="Jones K.M."/>
            <person name="Tallon L.J."/>
            <person name="Delcher A.L."/>
            <person name="Salzberg S.L."/>
            <person name="Silva J.C."/>
            <person name="Haas B.J."/>
            <person name="Majoros W.H."/>
            <person name="Farzad M."/>
            <person name="Carlton J.M."/>
            <person name="Smith R.K. Jr."/>
            <person name="Garg J."/>
            <person name="Pearlman R.E."/>
            <person name="Karrer K.M."/>
            <person name="Sun L."/>
            <person name="Manning G."/>
            <person name="Elde N.C."/>
            <person name="Turkewitz A.P."/>
            <person name="Asai D.J."/>
            <person name="Wilkes D.E."/>
            <person name="Wang Y."/>
            <person name="Cai H."/>
            <person name="Collins K."/>
            <person name="Stewart B.A."/>
            <person name="Lee S.R."/>
            <person name="Wilamowska K."/>
            <person name="Weinberg Z."/>
            <person name="Ruzzo W.L."/>
            <person name="Wloga D."/>
            <person name="Gaertig J."/>
            <person name="Frankel J."/>
            <person name="Tsao C.-C."/>
            <person name="Gorovsky M.A."/>
            <person name="Keeling P.J."/>
            <person name="Waller R.F."/>
            <person name="Patron N.J."/>
            <person name="Cherry J.M."/>
            <person name="Stover N.A."/>
            <person name="Krieger C.J."/>
            <person name="del Toro C."/>
            <person name="Ryder H.F."/>
            <person name="Williamson S.C."/>
            <person name="Barbeau R.A."/>
            <person name="Hamilton E.P."/>
            <person name="Orias E."/>
        </authorList>
    </citation>
    <scope>NUCLEOTIDE SEQUENCE [LARGE SCALE GENOMIC DNA]</scope>
    <source>
        <strain evidence="3">SB210</strain>
    </source>
</reference>
<accession>W7XGI4</accession>
<evidence type="ECO:0000313" key="2">
    <source>
        <dbReference type="EMBL" id="EWS72014.1"/>
    </source>
</evidence>
<keyword evidence="1" id="KW-1133">Transmembrane helix</keyword>